<dbReference type="EMBL" id="CM017640">
    <property type="protein sequence ID" value="TYJ36529.1"/>
    <property type="molecule type" value="Genomic_DNA"/>
</dbReference>
<accession>A0A5D2ZED1</accession>
<protein>
    <submittedName>
        <fullName evidence="2">Uncharacterized protein</fullName>
    </submittedName>
</protein>
<evidence type="ECO:0000313" key="3">
    <source>
        <dbReference type="Proteomes" id="UP000323597"/>
    </source>
</evidence>
<sequence>MNKEKNHNLPLLPFTTFLHQAPQVTIPPTLSSHSCSILVCYCFLFFFGLLDCFFHPQLSLLYSLNRFMSGFL</sequence>
<keyword evidence="1" id="KW-0472">Membrane</keyword>
<dbReference type="Proteomes" id="UP000323597">
    <property type="component" value="Chromosome A05"/>
</dbReference>
<organism evidence="2 3">
    <name type="scientific">Gossypium mustelinum</name>
    <name type="common">Cotton</name>
    <name type="synonym">Gossypium caicoense</name>
    <dbReference type="NCBI Taxonomy" id="34275"/>
    <lineage>
        <taxon>Eukaryota</taxon>
        <taxon>Viridiplantae</taxon>
        <taxon>Streptophyta</taxon>
        <taxon>Embryophyta</taxon>
        <taxon>Tracheophyta</taxon>
        <taxon>Spermatophyta</taxon>
        <taxon>Magnoliopsida</taxon>
        <taxon>eudicotyledons</taxon>
        <taxon>Gunneridae</taxon>
        <taxon>Pentapetalae</taxon>
        <taxon>rosids</taxon>
        <taxon>malvids</taxon>
        <taxon>Malvales</taxon>
        <taxon>Malvaceae</taxon>
        <taxon>Malvoideae</taxon>
        <taxon>Gossypium</taxon>
    </lineage>
</organism>
<evidence type="ECO:0000256" key="1">
    <source>
        <dbReference type="SAM" id="Phobius"/>
    </source>
</evidence>
<keyword evidence="1" id="KW-1133">Transmembrane helix</keyword>
<keyword evidence="3" id="KW-1185">Reference proteome</keyword>
<reference evidence="2 3" key="1">
    <citation type="submission" date="2019-07" db="EMBL/GenBank/DDBJ databases">
        <title>WGS assembly of Gossypium mustelinum.</title>
        <authorList>
            <person name="Chen Z.J."/>
            <person name="Sreedasyam A."/>
            <person name="Ando A."/>
            <person name="Song Q."/>
            <person name="De L."/>
            <person name="Hulse-Kemp A."/>
            <person name="Ding M."/>
            <person name="Ye W."/>
            <person name="Kirkbride R."/>
            <person name="Jenkins J."/>
            <person name="Plott C."/>
            <person name="Lovell J."/>
            <person name="Lin Y.-M."/>
            <person name="Vaughn R."/>
            <person name="Liu B."/>
            <person name="Li W."/>
            <person name="Simpson S."/>
            <person name="Scheffler B."/>
            <person name="Saski C."/>
            <person name="Grover C."/>
            <person name="Hu G."/>
            <person name="Conover J."/>
            <person name="Carlson J."/>
            <person name="Shu S."/>
            <person name="Boston L."/>
            <person name="Williams M."/>
            <person name="Peterson D."/>
            <person name="Mcgee K."/>
            <person name="Jones D."/>
            <person name="Wendel J."/>
            <person name="Stelly D."/>
            <person name="Grimwood J."/>
            <person name="Schmutz J."/>
        </authorList>
    </citation>
    <scope>NUCLEOTIDE SEQUENCE [LARGE SCALE GENOMIC DNA]</scope>
    <source>
        <strain evidence="2">1408120.09</strain>
    </source>
</reference>
<gene>
    <name evidence="2" type="ORF">E1A91_A05G312800v1</name>
</gene>
<dbReference type="AlphaFoldDB" id="A0A5D2ZED1"/>
<feature type="transmembrane region" description="Helical" evidence="1">
    <location>
        <begin position="36"/>
        <end position="54"/>
    </location>
</feature>
<keyword evidence="1" id="KW-0812">Transmembrane</keyword>
<name>A0A5D2ZED1_GOSMU</name>
<evidence type="ECO:0000313" key="2">
    <source>
        <dbReference type="EMBL" id="TYJ36529.1"/>
    </source>
</evidence>
<proteinExistence type="predicted"/>